<feature type="compositionally biased region" description="Low complexity" evidence="7">
    <location>
        <begin position="387"/>
        <end position="405"/>
    </location>
</feature>
<dbReference type="SUPFAM" id="SSF55729">
    <property type="entry name" value="Acyl-CoA N-acyltransferases (Nat)"/>
    <property type="match status" value="1"/>
</dbReference>
<dbReference type="EMBL" id="QXGI01000004">
    <property type="protein sequence ID" value="RSX47942.1"/>
    <property type="molecule type" value="Genomic_DNA"/>
</dbReference>
<feature type="compositionally biased region" description="Polar residues" evidence="7">
    <location>
        <begin position="371"/>
        <end position="383"/>
    </location>
</feature>
<proteinExistence type="inferred from homology"/>
<feature type="compositionally biased region" description="Low complexity" evidence="7">
    <location>
        <begin position="418"/>
        <end position="435"/>
    </location>
</feature>
<accession>A0A430F6W0</accession>
<dbReference type="GO" id="GO:0009252">
    <property type="term" value="P:peptidoglycan biosynthetic process"/>
    <property type="evidence" value="ECO:0007669"/>
    <property type="project" value="UniProtKB-KW"/>
</dbReference>
<feature type="compositionally biased region" description="Basic and acidic residues" evidence="7">
    <location>
        <begin position="336"/>
        <end position="351"/>
    </location>
</feature>
<comment type="similarity">
    <text evidence="1">Belongs to the FemABX family.</text>
</comment>
<reference evidence="9 10" key="1">
    <citation type="submission" date="2018-09" db="EMBL/GenBank/DDBJ databases">
        <title>Characterization of the phylogenetic diversity of five novel species belonging to the genus Bifidobacterium.</title>
        <authorList>
            <person name="Lugli G.A."/>
            <person name="Duranti S."/>
            <person name="Milani C."/>
        </authorList>
    </citation>
    <scope>NUCLEOTIDE SEQUENCE [LARGE SCALE GENOMIC DNA]</scope>
    <source>
        <strain evidence="9 10">2020B</strain>
    </source>
</reference>
<sequence length="466" mass="51784">MITIERVSPQTMEREADANGIELPIEQTSVWADFQAGVEGRTPWGCLIIRDGNAIVAVVSLIDMETHGYHYLRAMHGPVWKSKPDKRLEQAVVAELVDFVRTHDKHVAFLRIDTWSDEGTYPVLSTVPYNETVVLDITGGDEEVLARMKRRGRRDVRKALRESPATCADETEIATKDFADYYAVMVETARRDGFTPAPMSDYTDMIKALGPEHCRVFGARIDGKVVAWTIVTLQGKTGVYYYASMLTSVKRQHVPDKLLYTVACALGQMGYEKLDLMGIGNDFAPSLKSLNEFKTKFADDTTTIAAGRDIPIKKLFYRSLRMLQDVRRALRPKTHGNAEKAEQREAARKAQAETQAQQTKAAAQQKPVQRRQAQPANGQQTQKRSAKPQQTAQAKADAKQPQAPTEDVKAVQADAKRQAASAQPQPTTRQAQPRTQAEDATTTQPDAKEASQADKPDVARNEDSAK</sequence>
<dbReference type="PANTHER" id="PTHR36174">
    <property type="entry name" value="LIPID II:GLYCINE GLYCYLTRANSFERASE"/>
    <property type="match status" value="1"/>
</dbReference>
<feature type="compositionally biased region" description="Basic and acidic residues" evidence="7">
    <location>
        <begin position="446"/>
        <end position="466"/>
    </location>
</feature>
<dbReference type="Gene3D" id="3.40.630.30">
    <property type="match status" value="2"/>
</dbReference>
<evidence type="ECO:0000313" key="9">
    <source>
        <dbReference type="EMBL" id="RSX47942.1"/>
    </source>
</evidence>
<dbReference type="AlphaFoldDB" id="A0A430F6W0"/>
<evidence type="ECO:0000256" key="1">
    <source>
        <dbReference type="ARBA" id="ARBA00009943"/>
    </source>
</evidence>
<evidence type="ECO:0000313" key="10">
    <source>
        <dbReference type="Proteomes" id="UP000288052"/>
    </source>
</evidence>
<dbReference type="GO" id="GO:0071555">
    <property type="term" value="P:cell wall organization"/>
    <property type="evidence" value="ECO:0007669"/>
    <property type="project" value="UniProtKB-KW"/>
</dbReference>
<keyword evidence="6" id="KW-0961">Cell wall biogenesis/degradation</keyword>
<keyword evidence="3" id="KW-0133">Cell shape</keyword>
<dbReference type="Proteomes" id="UP000288052">
    <property type="component" value="Unassembled WGS sequence"/>
</dbReference>
<evidence type="ECO:0000256" key="4">
    <source>
        <dbReference type="ARBA" id="ARBA00022984"/>
    </source>
</evidence>
<evidence type="ECO:0000256" key="7">
    <source>
        <dbReference type="SAM" id="MobiDB-lite"/>
    </source>
</evidence>
<dbReference type="PANTHER" id="PTHR36174:SF1">
    <property type="entry name" value="LIPID II:GLYCINE GLYCYLTRANSFERASE"/>
    <property type="match status" value="1"/>
</dbReference>
<evidence type="ECO:0000259" key="8">
    <source>
        <dbReference type="Pfam" id="PF13480"/>
    </source>
</evidence>
<evidence type="ECO:0000256" key="2">
    <source>
        <dbReference type="ARBA" id="ARBA00022679"/>
    </source>
</evidence>
<keyword evidence="2" id="KW-0808">Transferase</keyword>
<dbReference type="GO" id="GO:0008360">
    <property type="term" value="P:regulation of cell shape"/>
    <property type="evidence" value="ECO:0007669"/>
    <property type="project" value="UniProtKB-KW"/>
</dbReference>
<evidence type="ECO:0000256" key="6">
    <source>
        <dbReference type="ARBA" id="ARBA00023316"/>
    </source>
</evidence>
<dbReference type="PROSITE" id="PS51191">
    <property type="entry name" value="FEMABX"/>
    <property type="match status" value="1"/>
</dbReference>
<evidence type="ECO:0000256" key="5">
    <source>
        <dbReference type="ARBA" id="ARBA00023315"/>
    </source>
</evidence>
<feature type="compositionally biased region" description="Basic and acidic residues" evidence="7">
    <location>
        <begin position="406"/>
        <end position="417"/>
    </location>
</feature>
<dbReference type="Pfam" id="PF13480">
    <property type="entry name" value="Acetyltransf_6"/>
    <property type="match status" value="1"/>
</dbReference>
<dbReference type="GO" id="GO:0016755">
    <property type="term" value="F:aminoacyltransferase activity"/>
    <property type="evidence" value="ECO:0007669"/>
    <property type="project" value="InterPro"/>
</dbReference>
<feature type="region of interest" description="Disordered" evidence="7">
    <location>
        <begin position="329"/>
        <end position="466"/>
    </location>
</feature>
<gene>
    <name evidence="9" type="ORF">D2E22_1229</name>
</gene>
<evidence type="ECO:0000256" key="3">
    <source>
        <dbReference type="ARBA" id="ARBA00022960"/>
    </source>
</evidence>
<keyword evidence="4" id="KW-0573">Peptidoglycan synthesis</keyword>
<name>A0A430F6W0_9BIFI</name>
<organism evidence="9 10">
    <name type="scientific">Bifidobacterium castoris</name>
    <dbReference type="NCBI Taxonomy" id="2306972"/>
    <lineage>
        <taxon>Bacteria</taxon>
        <taxon>Bacillati</taxon>
        <taxon>Actinomycetota</taxon>
        <taxon>Actinomycetes</taxon>
        <taxon>Bifidobacteriales</taxon>
        <taxon>Bifidobacteriaceae</taxon>
        <taxon>Bifidobacterium</taxon>
    </lineage>
</organism>
<dbReference type="InterPro" id="IPR016181">
    <property type="entry name" value="Acyl_CoA_acyltransferase"/>
</dbReference>
<dbReference type="InterPro" id="IPR050644">
    <property type="entry name" value="PG_Glycine_Bridge_Synth"/>
</dbReference>
<keyword evidence="5" id="KW-0012">Acyltransferase</keyword>
<protein>
    <submittedName>
        <fullName evidence="9">Methicillin resistance protein</fullName>
    </submittedName>
</protein>
<feature type="domain" description="BioF2-like acetyltransferase" evidence="8">
    <location>
        <begin position="151"/>
        <end position="282"/>
    </location>
</feature>
<feature type="compositionally biased region" description="Low complexity" evidence="7">
    <location>
        <begin position="352"/>
        <end position="366"/>
    </location>
</feature>
<keyword evidence="10" id="KW-1185">Reference proteome</keyword>
<comment type="caution">
    <text evidence="9">The sequence shown here is derived from an EMBL/GenBank/DDBJ whole genome shotgun (WGS) entry which is preliminary data.</text>
</comment>
<dbReference type="InterPro" id="IPR003447">
    <property type="entry name" value="FEMABX"/>
</dbReference>
<dbReference type="InterPro" id="IPR038740">
    <property type="entry name" value="BioF2-like_GNAT_dom"/>
</dbReference>